<sequence length="514" mass="56081">MGEISAAWMVRAGRSGERAEAAIAEGLAIAGWVELGDLSEIKTRSELREAVRTTYPDRSNAVIGNWTGQLWRFLTRIQVGDLLVVPRNRDQIAIGTVTGPYEYRADADPNLRHVRPVKWSRTDVSRSTDVLPDLQNSMGSLLTVFGLKRHDAVRRIQQLAETGTDPGRDQSESDGGGPASRDELLDQAANGSAEAPRLTIRQLLALWNTGRRTAGTVAAIESDLADRGLTTDPPFTEGWIDNTIRLVPISTEPEPSEGPAAVEPGGEILTADELPPVSLRIGDLESANRPVTGVDSDESLPAAITLMLANDYSQLAVRDSAGGVRAVSWESIAKASVAYPNVTLAHATVGARIVDHDADLLAQVGEIYKFGYVLVRGADRVSITGIVTTADLTLQFAAMARPIALIEEIERRLRRRADEAFTLEELRAGANNPHKIKSAADLMLGAYDNRLLATEESFHRLGWKLDHKLFLNALTAVRRIRNELMHFSTDPLTDEQMQSIQGLVNMLRTVDPRA</sequence>
<keyword evidence="3" id="KW-1185">Reference proteome</keyword>
<evidence type="ECO:0000256" key="1">
    <source>
        <dbReference type="SAM" id="MobiDB-lite"/>
    </source>
</evidence>
<evidence type="ECO:0000313" key="2">
    <source>
        <dbReference type="EMBL" id="NIK56372.1"/>
    </source>
</evidence>
<protein>
    <submittedName>
        <fullName evidence="2">Restriction system protein</fullName>
    </submittedName>
</protein>
<evidence type="ECO:0000313" key="3">
    <source>
        <dbReference type="Proteomes" id="UP000555407"/>
    </source>
</evidence>
<reference evidence="2 3" key="1">
    <citation type="submission" date="2020-03" db="EMBL/GenBank/DDBJ databases">
        <title>Sequencing the genomes of 1000 actinobacteria strains.</title>
        <authorList>
            <person name="Klenk H.-P."/>
        </authorList>
    </citation>
    <scope>NUCLEOTIDE SEQUENCE [LARGE SCALE GENOMIC DNA]</scope>
    <source>
        <strain evidence="2 3">DSM 45490</strain>
    </source>
</reference>
<organism evidence="2 3">
    <name type="scientific">Kribbella shirazensis</name>
    <dbReference type="NCBI Taxonomy" id="1105143"/>
    <lineage>
        <taxon>Bacteria</taxon>
        <taxon>Bacillati</taxon>
        <taxon>Actinomycetota</taxon>
        <taxon>Actinomycetes</taxon>
        <taxon>Propionibacteriales</taxon>
        <taxon>Kribbellaceae</taxon>
        <taxon>Kribbella</taxon>
    </lineage>
</organism>
<dbReference type="RefSeq" id="WP_167205682.1">
    <property type="nucleotide sequence ID" value="NZ_JAASRO010000001.1"/>
</dbReference>
<comment type="caution">
    <text evidence="2">The sequence shown here is derived from an EMBL/GenBank/DDBJ whole genome shotgun (WGS) entry which is preliminary data.</text>
</comment>
<dbReference type="Proteomes" id="UP000555407">
    <property type="component" value="Unassembled WGS sequence"/>
</dbReference>
<gene>
    <name evidence="2" type="ORF">BJY22_002089</name>
</gene>
<dbReference type="EMBL" id="JAASRO010000001">
    <property type="protein sequence ID" value="NIK56372.1"/>
    <property type="molecule type" value="Genomic_DNA"/>
</dbReference>
<name>A0A7X5ZZS7_9ACTN</name>
<proteinExistence type="predicted"/>
<feature type="region of interest" description="Disordered" evidence="1">
    <location>
        <begin position="159"/>
        <end position="183"/>
    </location>
</feature>
<dbReference type="AlphaFoldDB" id="A0A7X5ZZS7"/>
<accession>A0A7X5ZZS7</accession>